<reference evidence="3" key="1">
    <citation type="journal article" date="2019" name="Int. J. Syst. Evol. Microbiol.">
        <title>The Global Catalogue of Microorganisms (GCM) 10K type strain sequencing project: providing services to taxonomists for standard genome sequencing and annotation.</title>
        <authorList>
            <consortium name="The Broad Institute Genomics Platform"/>
            <consortium name="The Broad Institute Genome Sequencing Center for Infectious Disease"/>
            <person name="Wu L."/>
            <person name="Ma J."/>
        </authorList>
    </citation>
    <scope>NUCLEOTIDE SEQUENCE [LARGE SCALE GENOMIC DNA]</scope>
    <source>
        <strain evidence="3">JCM 32226</strain>
    </source>
</reference>
<keyword evidence="2" id="KW-0378">Hydrolase</keyword>
<evidence type="ECO:0000313" key="3">
    <source>
        <dbReference type="Proteomes" id="UP001501321"/>
    </source>
</evidence>
<protein>
    <submittedName>
        <fullName evidence="2">SGNH/GDSL hydrolase family protein</fullName>
    </submittedName>
</protein>
<comment type="caution">
    <text evidence="2">The sequence shown here is derived from an EMBL/GenBank/DDBJ whole genome shotgun (WGS) entry which is preliminary data.</text>
</comment>
<sequence>MLLCFGDSNCWGWHPAGGRHPAADRWPEQLAKSLGHSLRNLGQPGRTLVCEDPSLGLVSDRASWQAALAEQPAYLVLALGINDLAAGGHPAEIGQALEAYLGDWHHAGRPGRLVLLAPAPIPALQGAWRSLFSASHTLAPALLPLWQAIAERWQLTCVDPAPLLGDSPDGLHWTAQDHAAIAQALSQVFGASVGPSASAG</sequence>
<dbReference type="SUPFAM" id="SSF52266">
    <property type="entry name" value="SGNH hydrolase"/>
    <property type="match status" value="1"/>
</dbReference>
<keyword evidence="3" id="KW-1185">Reference proteome</keyword>
<dbReference type="InterPro" id="IPR013830">
    <property type="entry name" value="SGNH_hydro"/>
</dbReference>
<dbReference type="Proteomes" id="UP001501321">
    <property type="component" value="Unassembled WGS sequence"/>
</dbReference>
<evidence type="ECO:0000259" key="1">
    <source>
        <dbReference type="Pfam" id="PF13472"/>
    </source>
</evidence>
<accession>A0ABP8PVK8</accession>
<dbReference type="GO" id="GO:0016787">
    <property type="term" value="F:hydrolase activity"/>
    <property type="evidence" value="ECO:0007669"/>
    <property type="project" value="UniProtKB-KW"/>
</dbReference>
<gene>
    <name evidence="2" type="ORF">GCM10023095_02640</name>
</gene>
<dbReference type="Pfam" id="PF13472">
    <property type="entry name" value="Lipase_GDSL_2"/>
    <property type="match status" value="1"/>
</dbReference>
<dbReference type="Gene3D" id="3.40.50.1110">
    <property type="entry name" value="SGNH hydrolase"/>
    <property type="match status" value="1"/>
</dbReference>
<feature type="domain" description="SGNH hydrolase-type esterase" evidence="1">
    <location>
        <begin position="4"/>
        <end position="176"/>
    </location>
</feature>
<organism evidence="2 3">
    <name type="scientific">Pseudaeromonas paramecii</name>
    <dbReference type="NCBI Taxonomy" id="2138166"/>
    <lineage>
        <taxon>Bacteria</taxon>
        <taxon>Pseudomonadati</taxon>
        <taxon>Pseudomonadota</taxon>
        <taxon>Gammaproteobacteria</taxon>
        <taxon>Aeromonadales</taxon>
        <taxon>Aeromonadaceae</taxon>
        <taxon>Pseudaeromonas</taxon>
    </lineage>
</organism>
<name>A0ABP8PVK8_9GAMM</name>
<dbReference type="EMBL" id="BAABFC010000001">
    <property type="protein sequence ID" value="GAA4493059.1"/>
    <property type="molecule type" value="Genomic_DNA"/>
</dbReference>
<dbReference type="RefSeq" id="WP_345009281.1">
    <property type="nucleotide sequence ID" value="NZ_BAABFC010000001.1"/>
</dbReference>
<proteinExistence type="predicted"/>
<dbReference type="InterPro" id="IPR036514">
    <property type="entry name" value="SGNH_hydro_sf"/>
</dbReference>
<evidence type="ECO:0000313" key="2">
    <source>
        <dbReference type="EMBL" id="GAA4493059.1"/>
    </source>
</evidence>